<evidence type="ECO:0000313" key="4">
    <source>
        <dbReference type="Proteomes" id="UP000240638"/>
    </source>
</evidence>
<dbReference type="Proteomes" id="UP000240638">
    <property type="component" value="Unassembled WGS sequence"/>
</dbReference>
<feature type="transmembrane region" description="Helical" evidence="1">
    <location>
        <begin position="306"/>
        <end position="323"/>
    </location>
</feature>
<keyword evidence="1" id="KW-1133">Transmembrane helix</keyword>
<feature type="transmembrane region" description="Helical" evidence="1">
    <location>
        <begin position="335"/>
        <end position="355"/>
    </location>
</feature>
<evidence type="ECO:0000256" key="1">
    <source>
        <dbReference type="SAM" id="Phobius"/>
    </source>
</evidence>
<keyword evidence="3" id="KW-0012">Acyltransferase</keyword>
<evidence type="ECO:0000259" key="2">
    <source>
        <dbReference type="Pfam" id="PF01757"/>
    </source>
</evidence>
<gene>
    <name evidence="3" type="ORF">C9I57_04560</name>
</gene>
<feature type="transmembrane region" description="Helical" evidence="1">
    <location>
        <begin position="83"/>
        <end position="106"/>
    </location>
</feature>
<dbReference type="GO" id="GO:0000271">
    <property type="term" value="P:polysaccharide biosynthetic process"/>
    <property type="evidence" value="ECO:0007669"/>
    <property type="project" value="TreeGrafter"/>
</dbReference>
<feature type="transmembrane region" description="Helical" evidence="1">
    <location>
        <begin position="206"/>
        <end position="225"/>
    </location>
</feature>
<dbReference type="GO" id="GO:0016747">
    <property type="term" value="F:acyltransferase activity, transferring groups other than amino-acyl groups"/>
    <property type="evidence" value="ECO:0007669"/>
    <property type="project" value="InterPro"/>
</dbReference>
<keyword evidence="1" id="KW-0812">Transmembrane</keyword>
<accession>A0A2T3XZH6</accession>
<name>A0A2T3XZH6_9BURK</name>
<feature type="transmembrane region" description="Helical" evidence="1">
    <location>
        <begin position="237"/>
        <end position="263"/>
    </location>
</feature>
<dbReference type="GO" id="GO:0016020">
    <property type="term" value="C:membrane"/>
    <property type="evidence" value="ECO:0007669"/>
    <property type="project" value="TreeGrafter"/>
</dbReference>
<protein>
    <submittedName>
        <fullName evidence="3">Acyltransferase</fullName>
    </submittedName>
</protein>
<evidence type="ECO:0000313" key="3">
    <source>
        <dbReference type="EMBL" id="PTB21906.1"/>
    </source>
</evidence>
<keyword evidence="3" id="KW-0808">Transferase</keyword>
<dbReference type="EMBL" id="PYUC01000002">
    <property type="protein sequence ID" value="PTB21906.1"/>
    <property type="molecule type" value="Genomic_DNA"/>
</dbReference>
<feature type="transmembrane region" description="Helical" evidence="1">
    <location>
        <begin position="145"/>
        <end position="165"/>
    </location>
</feature>
<reference evidence="3 4" key="1">
    <citation type="submission" date="2018-03" db="EMBL/GenBank/DDBJ databases">
        <title>Whole genome analyses suggest that Burkholderia sensu lato contains two further novel genera in the rhizoxinica-symbiotica group Mycetohabitans gen. nov., and Trinickia gen. nov.: implications for the evolution of diazotrophy and nodulation in the Burkholderiaceae.</title>
        <authorList>
            <person name="Estrada De Los Santos P."/>
            <person name="Palmer M."/>
            <person name="Chavez-Ramirez B."/>
            <person name="Steenkamp E.T."/>
            <person name="Hirsch A.M."/>
            <person name="Manyaka P."/>
            <person name="Maluk M."/>
            <person name="Lafos M."/>
            <person name="Crook M."/>
            <person name="Gross E."/>
            <person name="Simon M.F."/>
            <person name="Bueno Dos Reis Junior F."/>
            <person name="Poole P.S."/>
            <person name="Venter S.N."/>
            <person name="James E.K."/>
        </authorList>
    </citation>
    <scope>NUCLEOTIDE SEQUENCE [LARGE SCALE GENOMIC DNA]</scope>
    <source>
        <strain evidence="3 4">JPY-366</strain>
    </source>
</reference>
<dbReference type="InterPro" id="IPR050879">
    <property type="entry name" value="Acyltransferase_3"/>
</dbReference>
<sequence length="393" mass="43058">MQRGRISALDHARAFAIIGVVAVHLSFQFPHLPQWAKIIARMGQYGVQLFFVISAITIFMTLDADRQRYQAPGHVATRFYIKRFFRIAPLYYVAIAAYGAMSWYTYNFQSDHASILGPHDALDVLMNLLFVHAVSASAINNVVPGGWSIGVEMLFYLIAPAIFFYATNRTRLFVLSGLLLLVCAAFLSTGACDGGLDCNVRNNSFFYFWPPVQVPCFLIGIGCWHKFHRHLTGRASLSPRGVFASVCLTALCGLGAAVFGVWLGLANELAPVVAAIGSAALLLLCCSGVGPRLAGRITAALGRESYAIYLWHFVFAFEALYLFKNSAFLAAHAPAVSLLVFALAVAFTLAASYLLSRLTDRLIQRVATRLSHALLARVDTTFAFRTTVPARVE</sequence>
<dbReference type="RefSeq" id="WP_107149462.1">
    <property type="nucleotide sequence ID" value="NZ_PYUC01000002.1"/>
</dbReference>
<dbReference type="PANTHER" id="PTHR23028">
    <property type="entry name" value="ACETYLTRANSFERASE"/>
    <property type="match status" value="1"/>
</dbReference>
<dbReference type="Pfam" id="PF01757">
    <property type="entry name" value="Acyl_transf_3"/>
    <property type="match status" value="1"/>
</dbReference>
<dbReference type="AlphaFoldDB" id="A0A2T3XZH6"/>
<organism evidence="3 4">
    <name type="scientific">Trinickia symbiotica</name>
    <dbReference type="NCBI Taxonomy" id="863227"/>
    <lineage>
        <taxon>Bacteria</taxon>
        <taxon>Pseudomonadati</taxon>
        <taxon>Pseudomonadota</taxon>
        <taxon>Betaproteobacteria</taxon>
        <taxon>Burkholderiales</taxon>
        <taxon>Burkholderiaceae</taxon>
        <taxon>Trinickia</taxon>
    </lineage>
</organism>
<feature type="domain" description="Acyltransferase 3" evidence="2">
    <location>
        <begin position="7"/>
        <end position="356"/>
    </location>
</feature>
<keyword evidence="1" id="KW-0472">Membrane</keyword>
<comment type="caution">
    <text evidence="3">The sequence shown here is derived from an EMBL/GenBank/DDBJ whole genome shotgun (WGS) entry which is preliminary data.</text>
</comment>
<dbReference type="InterPro" id="IPR002656">
    <property type="entry name" value="Acyl_transf_3_dom"/>
</dbReference>
<proteinExistence type="predicted"/>
<dbReference type="PANTHER" id="PTHR23028:SF53">
    <property type="entry name" value="ACYL_TRANSF_3 DOMAIN-CONTAINING PROTEIN"/>
    <property type="match status" value="1"/>
</dbReference>
<feature type="transmembrane region" description="Helical" evidence="1">
    <location>
        <begin position="42"/>
        <end position="62"/>
    </location>
</feature>
<feature type="transmembrane region" description="Helical" evidence="1">
    <location>
        <begin position="172"/>
        <end position="191"/>
    </location>
</feature>
<feature type="transmembrane region" description="Helical" evidence="1">
    <location>
        <begin position="12"/>
        <end position="30"/>
    </location>
</feature>
<feature type="transmembrane region" description="Helical" evidence="1">
    <location>
        <begin position="269"/>
        <end position="294"/>
    </location>
</feature>